<feature type="transmembrane region" description="Helical" evidence="1">
    <location>
        <begin position="224"/>
        <end position="241"/>
    </location>
</feature>
<evidence type="ECO:0000313" key="2">
    <source>
        <dbReference type="EMBL" id="NDY83285.1"/>
    </source>
</evidence>
<protein>
    <submittedName>
        <fullName evidence="2">CPBP family intramembrane metalloprotease</fullName>
    </submittedName>
</protein>
<dbReference type="EMBL" id="JAAGRN010000005">
    <property type="protein sequence ID" value="NDY83285.1"/>
    <property type="molecule type" value="Genomic_DNA"/>
</dbReference>
<sequence length="247" mass="27998">MKPMRFGDELKDCLRFIRQPVLKRTLPHPSPISGWAADWVPAIDLKRLFAWAAMLWLINIAALGPLVLAVFELSGAKHRIDVHNLPWIQAIVWAPIVEELLFRYGLRHPIQAIWMVPMLVIVLLSGTSWWASSLLVLTVLLSFWVNVQSKGVGLRAWVVLRHYRSVFSHFFHLVAIAFAAIHLKNFIFTEIEGWMMVVLVLPQWVTGLVLGWMRVTRNIGSAMLLHGMFNAGPLTVAWLALTLTGKG</sequence>
<keyword evidence="2" id="KW-0482">Metalloprotease</keyword>
<gene>
    <name evidence="2" type="ORF">G3I67_08570</name>
</gene>
<keyword evidence="2" id="KW-0378">Hydrolase</keyword>
<organism evidence="2">
    <name type="scientific">Sheuella amnicola</name>
    <dbReference type="NCBI Taxonomy" id="2707330"/>
    <lineage>
        <taxon>Bacteria</taxon>
        <taxon>Pseudomonadati</taxon>
        <taxon>Pseudomonadota</taxon>
        <taxon>Betaproteobacteria</taxon>
        <taxon>Burkholderiales</taxon>
        <taxon>Alcaligenaceae</taxon>
        <taxon>Sheuella</taxon>
    </lineage>
</organism>
<feature type="transmembrane region" description="Helical" evidence="1">
    <location>
        <begin position="48"/>
        <end position="73"/>
    </location>
</feature>
<comment type="caution">
    <text evidence="2">The sequence shown here is derived from an EMBL/GenBank/DDBJ whole genome shotgun (WGS) entry which is preliminary data.</text>
</comment>
<keyword evidence="1" id="KW-0472">Membrane</keyword>
<dbReference type="GO" id="GO:0006508">
    <property type="term" value="P:proteolysis"/>
    <property type="evidence" value="ECO:0007669"/>
    <property type="project" value="UniProtKB-KW"/>
</dbReference>
<feature type="transmembrane region" description="Helical" evidence="1">
    <location>
        <begin position="112"/>
        <end position="145"/>
    </location>
</feature>
<evidence type="ECO:0000256" key="1">
    <source>
        <dbReference type="SAM" id="Phobius"/>
    </source>
</evidence>
<keyword evidence="1" id="KW-1133">Transmembrane helix</keyword>
<dbReference type="GO" id="GO:0008237">
    <property type="term" value="F:metallopeptidase activity"/>
    <property type="evidence" value="ECO:0007669"/>
    <property type="project" value="UniProtKB-KW"/>
</dbReference>
<feature type="transmembrane region" description="Helical" evidence="1">
    <location>
        <begin position="166"/>
        <end position="187"/>
    </location>
</feature>
<proteinExistence type="predicted"/>
<accession>A0A6B2R7G9</accession>
<keyword evidence="1" id="KW-0812">Transmembrane</keyword>
<keyword evidence="2" id="KW-0645">Protease</keyword>
<reference evidence="2" key="1">
    <citation type="submission" date="2020-02" db="EMBL/GenBank/DDBJ databases">
        <authorList>
            <person name="Chen W.-M."/>
        </authorList>
    </citation>
    <scope>NUCLEOTIDE SEQUENCE</scope>
    <source>
        <strain evidence="2">NBD-18</strain>
    </source>
</reference>
<feature type="transmembrane region" description="Helical" evidence="1">
    <location>
        <begin position="193"/>
        <end position="212"/>
    </location>
</feature>
<dbReference type="AlphaFoldDB" id="A0A6B2R7G9"/>
<name>A0A6B2R7G9_9BURK</name>
<dbReference type="RefSeq" id="WP_163654318.1">
    <property type="nucleotide sequence ID" value="NZ_JAAGRN010000005.1"/>
</dbReference>